<keyword evidence="2" id="KW-1185">Reference proteome</keyword>
<evidence type="ECO:0000313" key="1">
    <source>
        <dbReference type="EMBL" id="TKW49932.1"/>
    </source>
</evidence>
<gene>
    <name evidence="1" type="ORF">CTA1_4641</name>
</gene>
<protein>
    <submittedName>
        <fullName evidence="1">Uncharacterized protein</fullName>
    </submittedName>
</protein>
<accession>A0A4U6X3I4</accession>
<organism evidence="1 2">
    <name type="scientific">Colletotrichum tanaceti</name>
    <dbReference type="NCBI Taxonomy" id="1306861"/>
    <lineage>
        <taxon>Eukaryota</taxon>
        <taxon>Fungi</taxon>
        <taxon>Dikarya</taxon>
        <taxon>Ascomycota</taxon>
        <taxon>Pezizomycotina</taxon>
        <taxon>Sordariomycetes</taxon>
        <taxon>Hypocreomycetidae</taxon>
        <taxon>Glomerellales</taxon>
        <taxon>Glomerellaceae</taxon>
        <taxon>Colletotrichum</taxon>
        <taxon>Colletotrichum destructivum species complex</taxon>
    </lineage>
</organism>
<name>A0A4U6X3I4_9PEZI</name>
<comment type="caution">
    <text evidence="1">The sequence shown here is derived from an EMBL/GenBank/DDBJ whole genome shotgun (WGS) entry which is preliminary data.</text>
</comment>
<dbReference type="AlphaFoldDB" id="A0A4U6X3I4"/>
<reference evidence="1 2" key="1">
    <citation type="journal article" date="2019" name="PLoS ONE">
        <title>Comparative genome analysis indicates high evolutionary potential of pathogenicity genes in Colletotrichum tanaceti.</title>
        <authorList>
            <person name="Lelwala R.V."/>
            <person name="Korhonen P.K."/>
            <person name="Young N.D."/>
            <person name="Scott J.B."/>
            <person name="Ades P.A."/>
            <person name="Gasser R.B."/>
            <person name="Taylor P.W.J."/>
        </authorList>
    </citation>
    <scope>NUCLEOTIDE SEQUENCE [LARGE SCALE GENOMIC DNA]</scope>
    <source>
        <strain evidence="1">BRIP57314</strain>
    </source>
</reference>
<dbReference type="Proteomes" id="UP000310108">
    <property type="component" value="Unassembled WGS sequence"/>
</dbReference>
<dbReference type="EMBL" id="PJEX01000459">
    <property type="protein sequence ID" value="TKW49932.1"/>
    <property type="molecule type" value="Genomic_DNA"/>
</dbReference>
<proteinExistence type="predicted"/>
<sequence length="60" mass="6552">MVILVDAEPQQPRYSMSLDRHWLVRAWFIAAVFAAGTPGELAPGAAFPSTLASLKTRQPL</sequence>
<evidence type="ECO:0000313" key="2">
    <source>
        <dbReference type="Proteomes" id="UP000310108"/>
    </source>
</evidence>